<evidence type="ECO:0000313" key="3">
    <source>
        <dbReference type="Proteomes" id="UP000054988"/>
    </source>
</evidence>
<accession>A0A0W0F1W1</accession>
<gene>
    <name evidence="2" type="ORF">WG66_17084</name>
</gene>
<keyword evidence="1" id="KW-0472">Membrane</keyword>
<protein>
    <submittedName>
        <fullName evidence="2">Uncharacterized protein</fullName>
    </submittedName>
</protein>
<sequence length="123" mass="13849">MPVPHPSPYALRPASHPPKYIPQYTFPYFSGFGLLPACSLVKFILNAIALSQPEEREGERFDSESGFEHLSEEKFEAFNLDNTTESHSQQNYGHTISRAGDWDGHGRQGKVYWGSQGKGCWSD</sequence>
<comment type="caution">
    <text evidence="2">The sequence shown here is derived from an EMBL/GenBank/DDBJ whole genome shotgun (WGS) entry which is preliminary data.</text>
</comment>
<feature type="transmembrane region" description="Helical" evidence="1">
    <location>
        <begin position="28"/>
        <end position="50"/>
    </location>
</feature>
<name>A0A0W0F1W1_MONRR</name>
<dbReference type="Proteomes" id="UP000054988">
    <property type="component" value="Unassembled WGS sequence"/>
</dbReference>
<dbReference type="EMBL" id="LATX01002388">
    <property type="protein sequence ID" value="KTB30326.1"/>
    <property type="molecule type" value="Genomic_DNA"/>
</dbReference>
<evidence type="ECO:0000313" key="2">
    <source>
        <dbReference type="EMBL" id="KTB30326.1"/>
    </source>
</evidence>
<evidence type="ECO:0000256" key="1">
    <source>
        <dbReference type="SAM" id="Phobius"/>
    </source>
</evidence>
<proteinExistence type="predicted"/>
<dbReference type="AlphaFoldDB" id="A0A0W0F1W1"/>
<keyword evidence="1" id="KW-0812">Transmembrane</keyword>
<reference evidence="2 3" key="1">
    <citation type="submission" date="2015-12" db="EMBL/GenBank/DDBJ databases">
        <title>Draft genome sequence of Moniliophthora roreri, the causal agent of frosty pod rot of cacao.</title>
        <authorList>
            <person name="Aime M.C."/>
            <person name="Diaz-Valderrama J.R."/>
            <person name="Kijpornyongpan T."/>
            <person name="Phillips-Mora W."/>
        </authorList>
    </citation>
    <scope>NUCLEOTIDE SEQUENCE [LARGE SCALE GENOMIC DNA]</scope>
    <source>
        <strain evidence="2 3">MCA 2952</strain>
    </source>
</reference>
<organism evidence="2 3">
    <name type="scientific">Moniliophthora roreri</name>
    <name type="common">Frosty pod rot fungus</name>
    <name type="synonym">Monilia roreri</name>
    <dbReference type="NCBI Taxonomy" id="221103"/>
    <lineage>
        <taxon>Eukaryota</taxon>
        <taxon>Fungi</taxon>
        <taxon>Dikarya</taxon>
        <taxon>Basidiomycota</taxon>
        <taxon>Agaricomycotina</taxon>
        <taxon>Agaricomycetes</taxon>
        <taxon>Agaricomycetidae</taxon>
        <taxon>Agaricales</taxon>
        <taxon>Marasmiineae</taxon>
        <taxon>Marasmiaceae</taxon>
        <taxon>Moniliophthora</taxon>
    </lineage>
</organism>
<keyword evidence="1" id="KW-1133">Transmembrane helix</keyword>